<dbReference type="Proteomes" id="UP000243719">
    <property type="component" value="Unassembled WGS sequence"/>
</dbReference>
<dbReference type="STRING" id="1770053.SAMN05216551_1194"/>
<dbReference type="GO" id="GO:0022857">
    <property type="term" value="F:transmembrane transporter activity"/>
    <property type="evidence" value="ECO:0007669"/>
    <property type="project" value="InterPro"/>
</dbReference>
<name>A0A1H2PW74_9BURK</name>
<dbReference type="InterPro" id="IPR006726">
    <property type="entry name" value="PHBA_efflux_AaeB/fusaric-R"/>
</dbReference>
<proteinExistence type="predicted"/>
<dbReference type="RefSeq" id="WP_091913352.1">
    <property type="nucleotide sequence ID" value="NZ_FNLO01000019.1"/>
</dbReference>
<organism evidence="9 10">
    <name type="scientific">Chitinasiproducens palmae</name>
    <dbReference type="NCBI Taxonomy" id="1770053"/>
    <lineage>
        <taxon>Bacteria</taxon>
        <taxon>Pseudomonadati</taxon>
        <taxon>Pseudomonadota</taxon>
        <taxon>Betaproteobacteria</taxon>
        <taxon>Burkholderiales</taxon>
        <taxon>Burkholderiaceae</taxon>
        <taxon>Chitinasiproducens</taxon>
    </lineage>
</organism>
<comment type="subcellular location">
    <subcellularLocation>
        <location evidence="1">Cell membrane</location>
        <topology evidence="1">Multi-pass membrane protein</topology>
    </subcellularLocation>
</comment>
<dbReference type="GO" id="GO:0005886">
    <property type="term" value="C:plasma membrane"/>
    <property type="evidence" value="ECO:0007669"/>
    <property type="project" value="UniProtKB-SubCell"/>
</dbReference>
<keyword evidence="5 8" id="KW-1133">Transmembrane helix</keyword>
<feature type="transmembrane region" description="Helical" evidence="8">
    <location>
        <begin position="43"/>
        <end position="63"/>
    </location>
</feature>
<dbReference type="PANTHER" id="PTHR30509:SF9">
    <property type="entry name" value="MULTIDRUG RESISTANCE PROTEIN MDTO"/>
    <property type="match status" value="1"/>
</dbReference>
<dbReference type="OrthoDB" id="6538131at2"/>
<feature type="transmembrane region" description="Helical" evidence="8">
    <location>
        <begin position="509"/>
        <end position="526"/>
    </location>
</feature>
<keyword evidence="6 8" id="KW-0472">Membrane</keyword>
<dbReference type="EMBL" id="FNLO01000019">
    <property type="protein sequence ID" value="SDV51583.1"/>
    <property type="molecule type" value="Genomic_DNA"/>
</dbReference>
<feature type="region of interest" description="Disordered" evidence="7">
    <location>
        <begin position="1"/>
        <end position="25"/>
    </location>
</feature>
<gene>
    <name evidence="9" type="ORF">SAMN05216551_1194</name>
</gene>
<keyword evidence="10" id="KW-1185">Reference proteome</keyword>
<evidence type="ECO:0000256" key="1">
    <source>
        <dbReference type="ARBA" id="ARBA00004651"/>
    </source>
</evidence>
<feature type="transmembrane region" description="Helical" evidence="8">
    <location>
        <begin position="406"/>
        <end position="427"/>
    </location>
</feature>
<feature type="transmembrane region" description="Helical" evidence="8">
    <location>
        <begin position="546"/>
        <end position="567"/>
    </location>
</feature>
<dbReference type="Pfam" id="PF04632">
    <property type="entry name" value="FUSC"/>
    <property type="match status" value="1"/>
</dbReference>
<keyword evidence="2" id="KW-0813">Transport</keyword>
<keyword evidence="4 8" id="KW-0812">Transmembrane</keyword>
<protein>
    <submittedName>
        <fullName evidence="9">Uncharacterized membrane protein YccC</fullName>
    </submittedName>
</protein>
<evidence type="ECO:0000313" key="9">
    <source>
        <dbReference type="EMBL" id="SDV51583.1"/>
    </source>
</evidence>
<evidence type="ECO:0000256" key="6">
    <source>
        <dbReference type="ARBA" id="ARBA00023136"/>
    </source>
</evidence>
<feature type="transmembrane region" description="Helical" evidence="8">
    <location>
        <begin position="120"/>
        <end position="137"/>
    </location>
</feature>
<dbReference type="AlphaFoldDB" id="A0A1H2PW74"/>
<feature type="compositionally biased region" description="Low complexity" evidence="7">
    <location>
        <begin position="1"/>
        <end position="23"/>
    </location>
</feature>
<evidence type="ECO:0000313" key="10">
    <source>
        <dbReference type="Proteomes" id="UP000243719"/>
    </source>
</evidence>
<dbReference type="PANTHER" id="PTHR30509">
    <property type="entry name" value="P-HYDROXYBENZOIC ACID EFFLUX PUMP SUBUNIT-RELATED"/>
    <property type="match status" value="1"/>
</dbReference>
<feature type="transmembrane region" description="Helical" evidence="8">
    <location>
        <begin position="463"/>
        <end position="480"/>
    </location>
</feature>
<evidence type="ECO:0000256" key="4">
    <source>
        <dbReference type="ARBA" id="ARBA00022692"/>
    </source>
</evidence>
<evidence type="ECO:0000256" key="8">
    <source>
        <dbReference type="SAM" id="Phobius"/>
    </source>
</evidence>
<keyword evidence="3" id="KW-1003">Cell membrane</keyword>
<accession>A0A1H2PW74</accession>
<evidence type="ECO:0000256" key="2">
    <source>
        <dbReference type="ARBA" id="ARBA00022448"/>
    </source>
</evidence>
<evidence type="ECO:0000256" key="3">
    <source>
        <dbReference type="ARBA" id="ARBA00022475"/>
    </source>
</evidence>
<evidence type="ECO:0000256" key="5">
    <source>
        <dbReference type="ARBA" id="ARBA00022989"/>
    </source>
</evidence>
<feature type="transmembrane region" description="Helical" evidence="8">
    <location>
        <begin position="433"/>
        <end position="451"/>
    </location>
</feature>
<feature type="transmembrane region" description="Helical" evidence="8">
    <location>
        <begin position="486"/>
        <end position="504"/>
    </location>
</feature>
<evidence type="ECO:0000256" key="7">
    <source>
        <dbReference type="SAM" id="MobiDB-lite"/>
    </source>
</evidence>
<sequence length="749" mass="81400">MSTPRTAAASAATPGSAPGKGPAPASPPNRFIEALRDWASSEGLTWVYIFKTVFAALLALYLAMRLELPSPRSAMVTVFVVMQPQSGMVFAKSFYRLAGTLVGLVVTLALVACFAQARDVFLVAVALWISFCTAGAARNRNFRSYGFVLAGYTAALVGLPTVEHAVGAFDAGVTRALEVSLGALTAGAVSATLFPERASTLARLRVRQRFKDFVAFIHDAAAARIDRPAMEARNKAFIADVVGLEALRSYASFEDPETRARSARVARMNSEFMAASTRFHALHQLINRLRAQAGDRVTAIFTPFLHELGEALTRAGRPVESAAEAREIAQQLDAFRTALPARVRAARVDVEDDGADALLDYDTASELLYRFADELSAYAQTYASLDRTVHERGRTDIRYAPKTHMLSAGIAGARAAVVMLALSVFWIVSGWPAGNFAVLNAAAICAIVSSVPQPAKLARQMVLGGLLSVVGGYVAAFVVMPALDGFMQLAFGLLPFLLAGMWLATRPRWAGIGVGFCIFFTATVAPDNRAVYDVTEFLNNGIALEIALLAAWVSFTVLIPPSSTWLLRRMEASLRRQVRFACFGRRRGLAYRFENGTRDFMAQVGALAAERPDRQRAMLGWMFSVLEVGHAIIELRHEFETLPPAVAARPDYQLHSPWRTATRAQRVALVALFDDPSRERFAATLAANQAALTRTQEVIAAGLADGWLERAERHRLQRIASYLHFIRTAMLDPHSPLAAFHDGLVPAAP</sequence>
<reference evidence="10" key="1">
    <citation type="submission" date="2016-09" db="EMBL/GenBank/DDBJ databases">
        <authorList>
            <person name="Varghese N."/>
            <person name="Submissions S."/>
        </authorList>
    </citation>
    <scope>NUCLEOTIDE SEQUENCE [LARGE SCALE GENOMIC DNA]</scope>
    <source>
        <strain evidence="10">JS23</strain>
    </source>
</reference>
<feature type="transmembrane region" description="Helical" evidence="8">
    <location>
        <begin position="94"/>
        <end position="114"/>
    </location>
</feature>